<feature type="transmembrane region" description="Helical" evidence="2">
    <location>
        <begin position="89"/>
        <end position="113"/>
    </location>
</feature>
<keyword evidence="2" id="KW-1133">Transmembrane helix</keyword>
<feature type="transmembrane region" description="Helical" evidence="2">
    <location>
        <begin position="57"/>
        <end position="77"/>
    </location>
</feature>
<evidence type="ECO:0008006" key="4">
    <source>
        <dbReference type="Google" id="ProtNLM"/>
    </source>
</evidence>
<keyword evidence="2" id="KW-0472">Membrane</keyword>
<feature type="non-terminal residue" evidence="3">
    <location>
        <position position="394"/>
    </location>
</feature>
<name>A0A1B6D1N3_9HEMI</name>
<accession>A0A1B6D1N3</accession>
<feature type="transmembrane region" description="Helical" evidence="2">
    <location>
        <begin position="7"/>
        <end position="26"/>
    </location>
</feature>
<sequence>MGCDGLAVLNVIELIFCLACLIFKRVTDDEAIGVYLLLQKISREWPLLNNVTRDENGALFADVTFGAFTLVTLGRLIGHLCGELKRARIMNFFFLVLGCVMFLIVGSYVLTAVDEVPHQLVDNAIVLGILSIITGILFLIDLGIVGNRSREDVKKTPKVMLVEPTKKKKKNGVLSDLKTSFKKKKLVEEQVKTVEFKEEVDKEKEETVAVRNEMEKEHDDRQYGRRKSENRGFVRESPDGLGRPRTRWDDWDMDERYDKRISRRMEVELEEEYLRPPDQYRFAERQLQDHRITSSRHDLSDDEGSLQIPSVSFLMSERGKKVMPSLSTSPLERVQDVSTSKPRYYFNARPPSPVQPGYVLRTASKLSETSHKVTPTTVSDRLQNWFNTRPTKPP</sequence>
<gene>
    <name evidence="3" type="ORF">g.44573</name>
</gene>
<dbReference type="AlphaFoldDB" id="A0A1B6D1N3"/>
<evidence type="ECO:0000256" key="1">
    <source>
        <dbReference type="SAM" id="MobiDB-lite"/>
    </source>
</evidence>
<evidence type="ECO:0000256" key="2">
    <source>
        <dbReference type="SAM" id="Phobius"/>
    </source>
</evidence>
<organism evidence="3">
    <name type="scientific">Clastoptera arizonana</name>
    <name type="common">Arizona spittle bug</name>
    <dbReference type="NCBI Taxonomy" id="38151"/>
    <lineage>
        <taxon>Eukaryota</taxon>
        <taxon>Metazoa</taxon>
        <taxon>Ecdysozoa</taxon>
        <taxon>Arthropoda</taxon>
        <taxon>Hexapoda</taxon>
        <taxon>Insecta</taxon>
        <taxon>Pterygota</taxon>
        <taxon>Neoptera</taxon>
        <taxon>Paraneoptera</taxon>
        <taxon>Hemiptera</taxon>
        <taxon>Auchenorrhyncha</taxon>
        <taxon>Cercopoidea</taxon>
        <taxon>Clastopteridae</taxon>
        <taxon>Clastoptera</taxon>
    </lineage>
</organism>
<proteinExistence type="predicted"/>
<feature type="region of interest" description="Disordered" evidence="1">
    <location>
        <begin position="213"/>
        <end position="244"/>
    </location>
</feature>
<protein>
    <recommendedName>
        <fullName evidence="4">MARVEL domain-containing protein</fullName>
    </recommendedName>
</protein>
<keyword evidence="2" id="KW-0812">Transmembrane</keyword>
<feature type="transmembrane region" description="Helical" evidence="2">
    <location>
        <begin position="125"/>
        <end position="145"/>
    </location>
</feature>
<dbReference type="EMBL" id="GEDC01017765">
    <property type="protein sequence ID" value="JAS19533.1"/>
    <property type="molecule type" value="Transcribed_RNA"/>
</dbReference>
<evidence type="ECO:0000313" key="3">
    <source>
        <dbReference type="EMBL" id="JAS19533.1"/>
    </source>
</evidence>
<feature type="compositionally biased region" description="Basic and acidic residues" evidence="1">
    <location>
        <begin position="213"/>
        <end position="238"/>
    </location>
</feature>
<reference evidence="3" key="1">
    <citation type="submission" date="2015-12" db="EMBL/GenBank/DDBJ databases">
        <title>De novo transcriptome assembly of four potential Pierce s Disease insect vectors from Arizona vineyards.</title>
        <authorList>
            <person name="Tassone E.E."/>
        </authorList>
    </citation>
    <scope>NUCLEOTIDE SEQUENCE</scope>
</reference>